<dbReference type="CDD" id="cd19531">
    <property type="entry name" value="LCL_NRPS-like"/>
    <property type="match status" value="1"/>
</dbReference>
<dbReference type="RefSeq" id="WP_342693589.1">
    <property type="nucleotide sequence ID" value="NZ_JBCGDP010000051.1"/>
</dbReference>
<dbReference type="Pfam" id="PF18563">
    <property type="entry name" value="TubC_N"/>
    <property type="match status" value="1"/>
</dbReference>
<dbReference type="Gene3D" id="3.30.559.30">
    <property type="entry name" value="Nonribosomal peptide synthetase, condensation domain"/>
    <property type="match status" value="1"/>
</dbReference>
<dbReference type="Gene3D" id="3.30.559.10">
    <property type="entry name" value="Chloramphenicol acetyltransferase-like domain"/>
    <property type="match status" value="1"/>
</dbReference>
<dbReference type="Pfam" id="PF00668">
    <property type="entry name" value="Condensation"/>
    <property type="match status" value="1"/>
</dbReference>
<feature type="domain" description="TubC N-terminal docking" evidence="2">
    <location>
        <begin position="2"/>
        <end position="52"/>
    </location>
</feature>
<organism evidence="3 4">
    <name type="scientific">Flavobacterium polysaccharolyticum</name>
    <dbReference type="NCBI Taxonomy" id="3133148"/>
    <lineage>
        <taxon>Bacteria</taxon>
        <taxon>Pseudomonadati</taxon>
        <taxon>Bacteroidota</taxon>
        <taxon>Flavobacteriia</taxon>
        <taxon>Flavobacteriales</taxon>
        <taxon>Flavobacteriaceae</taxon>
        <taxon>Flavobacterium</taxon>
    </lineage>
</organism>
<dbReference type="InterPro" id="IPR041464">
    <property type="entry name" value="TubC_N"/>
</dbReference>
<dbReference type="Gene3D" id="1.10.10.1830">
    <property type="entry name" value="Non-ribosomal peptide synthase, adenylation domain"/>
    <property type="match status" value="1"/>
</dbReference>
<evidence type="ECO:0000259" key="2">
    <source>
        <dbReference type="Pfam" id="PF18563"/>
    </source>
</evidence>
<dbReference type="EMBL" id="JBCGDP010000051">
    <property type="protein sequence ID" value="MEM0578790.1"/>
    <property type="molecule type" value="Genomic_DNA"/>
</dbReference>
<dbReference type="Proteomes" id="UP001468798">
    <property type="component" value="Unassembled WGS sequence"/>
</dbReference>
<dbReference type="SUPFAM" id="SSF52777">
    <property type="entry name" value="CoA-dependent acyltransferases"/>
    <property type="match status" value="2"/>
</dbReference>
<proteinExistence type="predicted"/>
<feature type="non-terminal residue" evidence="3">
    <location>
        <position position="489"/>
    </location>
</feature>
<reference evidence="3 4" key="1">
    <citation type="submission" date="2024-03" db="EMBL/GenBank/DDBJ databases">
        <title>Two novel species of the genus Flavobacterium exhibiting potentially degradation of complex polysaccharides.</title>
        <authorList>
            <person name="Lian X."/>
        </authorList>
    </citation>
    <scope>NUCLEOTIDE SEQUENCE [LARGE SCALE GENOMIC DNA]</scope>
    <source>
        <strain evidence="3 4">N6</strain>
    </source>
</reference>
<comment type="caution">
    <text evidence="3">The sequence shown here is derived from an EMBL/GenBank/DDBJ whole genome shotgun (WGS) entry which is preliminary data.</text>
</comment>
<protein>
    <submittedName>
        <fullName evidence="3">Condensation domain-containing protein</fullName>
    </submittedName>
</protein>
<accession>A0ABU9NTY1</accession>
<evidence type="ECO:0000313" key="3">
    <source>
        <dbReference type="EMBL" id="MEM0578790.1"/>
    </source>
</evidence>
<gene>
    <name evidence="3" type="ORF">WFZ86_20000</name>
</gene>
<dbReference type="InterPro" id="IPR044894">
    <property type="entry name" value="TubC_N_sf"/>
</dbReference>
<dbReference type="PANTHER" id="PTHR45398:SF1">
    <property type="entry name" value="ENZYME, PUTATIVE (JCVI)-RELATED"/>
    <property type="match status" value="1"/>
</dbReference>
<name>A0ABU9NTY1_9FLAO</name>
<dbReference type="InterPro" id="IPR023213">
    <property type="entry name" value="CAT-like_dom_sf"/>
</dbReference>
<evidence type="ECO:0000259" key="1">
    <source>
        <dbReference type="Pfam" id="PF00668"/>
    </source>
</evidence>
<keyword evidence="4" id="KW-1185">Reference proteome</keyword>
<sequence>MIENLIYTLESLKIRLIIENGNLKINAPKGALTSDIIDDIKVHKNELITLLSSSETIPKAETKDYYELTSSQHQLWTISQFEIGNSAYNIFEAFEFKGVLDFDKLTKAFAILIERHESLRTIFKEDKQGRLGQYIVPVEQYAGSLQIVDLDNGTSEMLENHADTIRKHVFNLEKGPLFIGDIVKVSNDRNILMFNMHHIIGDGWSMGVLCNEFIAIYNGFSLGHDVILPDLPIQYKDYSEWQNSKTRQSVLEKAKEFWLNMFSGNLPVLELPSNKIRPKLKTYNGSGLDYSFSKTRTSQFNTYAQENGATLFMVLMAGINGLFSRYANTRDIILGTPIAGRDHSDLEHQVGLYLNTLAIRTTFDEKVSFKELLTIQKKILLNAYSHHEYPFGSLVESLGVKRDLSRSVLFDTLVVFQNQEELLISEGLILNGLEISPYKHLKKTFSKFDLSFIFSEKKGQLSLHVEYNTDIYELSFVERLVAHFDTFLS</sequence>
<evidence type="ECO:0000313" key="4">
    <source>
        <dbReference type="Proteomes" id="UP001468798"/>
    </source>
</evidence>
<feature type="domain" description="Condensation" evidence="1">
    <location>
        <begin position="64"/>
        <end position="488"/>
    </location>
</feature>
<dbReference type="InterPro" id="IPR001242">
    <property type="entry name" value="Condensation_dom"/>
</dbReference>
<dbReference type="PANTHER" id="PTHR45398">
    <property type="match status" value="1"/>
</dbReference>